<dbReference type="CDD" id="cd00519">
    <property type="entry name" value="Lipase_3"/>
    <property type="match status" value="1"/>
</dbReference>
<organism evidence="2 3">
    <name type="scientific">Prosthecodimorpha staleyi</name>
    <dbReference type="NCBI Taxonomy" id="2840188"/>
    <lineage>
        <taxon>Bacteria</taxon>
        <taxon>Pseudomonadati</taxon>
        <taxon>Pseudomonadota</taxon>
        <taxon>Alphaproteobacteria</taxon>
        <taxon>Hyphomicrobiales</taxon>
        <taxon>Ancalomicrobiaceae</taxon>
        <taxon>Prosthecodimorpha</taxon>
    </lineage>
</organism>
<name>A0A947GG31_9HYPH</name>
<evidence type="ECO:0000259" key="1">
    <source>
        <dbReference type="Pfam" id="PF01764"/>
    </source>
</evidence>
<dbReference type="SUPFAM" id="SSF53474">
    <property type="entry name" value="alpha/beta-Hydrolases"/>
    <property type="match status" value="1"/>
</dbReference>
<dbReference type="PANTHER" id="PTHR45856:SF24">
    <property type="entry name" value="FUNGAL LIPASE-LIKE DOMAIN-CONTAINING PROTEIN"/>
    <property type="match status" value="1"/>
</dbReference>
<dbReference type="RefSeq" id="WP_261969965.1">
    <property type="nucleotide sequence ID" value="NZ_JAHHZF010000009.1"/>
</dbReference>
<comment type="caution">
    <text evidence="2">The sequence shown here is derived from an EMBL/GenBank/DDBJ whole genome shotgun (WGS) entry which is preliminary data.</text>
</comment>
<dbReference type="Gene3D" id="3.40.50.1820">
    <property type="entry name" value="alpha/beta hydrolase"/>
    <property type="match status" value="1"/>
</dbReference>
<dbReference type="InterPro" id="IPR002921">
    <property type="entry name" value="Fungal_lipase-type"/>
</dbReference>
<feature type="domain" description="Fungal lipase-type" evidence="1">
    <location>
        <begin position="67"/>
        <end position="201"/>
    </location>
</feature>
<dbReference type="Pfam" id="PF01764">
    <property type="entry name" value="Lipase_3"/>
    <property type="match status" value="1"/>
</dbReference>
<evidence type="ECO:0000313" key="3">
    <source>
        <dbReference type="Proteomes" id="UP000766595"/>
    </source>
</evidence>
<dbReference type="InterPro" id="IPR051218">
    <property type="entry name" value="Sec_MonoDiacylglyc_Lipase"/>
</dbReference>
<proteinExistence type="predicted"/>
<protein>
    <submittedName>
        <fullName evidence="2">Lipase family protein</fullName>
    </submittedName>
</protein>
<dbReference type="Proteomes" id="UP000766595">
    <property type="component" value="Unassembled WGS sequence"/>
</dbReference>
<reference evidence="2 3" key="1">
    <citation type="submission" date="2021-06" db="EMBL/GenBank/DDBJ databases">
        <authorList>
            <person name="Grouzdev D.S."/>
            <person name="Koziaeva V."/>
        </authorList>
    </citation>
    <scope>NUCLEOTIDE SEQUENCE [LARGE SCALE GENOMIC DNA]</scope>
    <source>
        <strain evidence="2 3">22</strain>
    </source>
</reference>
<dbReference type="PANTHER" id="PTHR45856">
    <property type="entry name" value="ALPHA/BETA-HYDROLASES SUPERFAMILY PROTEIN"/>
    <property type="match status" value="1"/>
</dbReference>
<accession>A0A947GG31</accession>
<dbReference type="InterPro" id="IPR029058">
    <property type="entry name" value="AB_hydrolase_fold"/>
</dbReference>
<evidence type="ECO:0000313" key="2">
    <source>
        <dbReference type="EMBL" id="MBT9291425.1"/>
    </source>
</evidence>
<keyword evidence="3" id="KW-1185">Reference proteome</keyword>
<dbReference type="GO" id="GO:0006629">
    <property type="term" value="P:lipid metabolic process"/>
    <property type="evidence" value="ECO:0007669"/>
    <property type="project" value="InterPro"/>
</dbReference>
<gene>
    <name evidence="2" type="ORF">KL771_18305</name>
</gene>
<sequence>MAFNPLTSAFTADNAAALFEASALAYEDNAGFKAGIVKTFGQIDDHRLIESAFDTQAHLFKVPDATVIAFRGSQEFLDWLVDLDALAVRFVPEGAAHQGFMNSIWRAYPAIHDAIAQSQGERRSLWLTGHSLGGALAQLCAALFTIPQSPNVSPSGVAGVYTFGQPRVGDRLMAGLCDEAFGKVHFRVVNGADIVTRLPPRQPPVGTLWPIPSYQHAGREVRIGAGGIADPRIASLLDQSEFPVGKIFAEILRNPFALRTRAKELGELFNAGTAKARRLDLLKTLGFDFGPEPILDHLITSYRAALAEAIRSGTLKVAT</sequence>
<dbReference type="EMBL" id="JAHHZF010000009">
    <property type="protein sequence ID" value="MBT9291425.1"/>
    <property type="molecule type" value="Genomic_DNA"/>
</dbReference>
<dbReference type="AlphaFoldDB" id="A0A947GG31"/>